<dbReference type="PANTHER" id="PTHR33238">
    <property type="entry name" value="IRON (METAL) DEPENDENT REPRESSOR, DTXR FAMILY"/>
    <property type="match status" value="1"/>
</dbReference>
<evidence type="ECO:0000256" key="4">
    <source>
        <dbReference type="ARBA" id="ARBA00022386"/>
    </source>
</evidence>
<dbReference type="InterPro" id="IPR050536">
    <property type="entry name" value="DtxR_MntR_Metal-Reg"/>
</dbReference>
<dbReference type="AlphaFoldDB" id="A0AAP3XQH9"/>
<evidence type="ECO:0000256" key="10">
    <source>
        <dbReference type="ARBA" id="ARBA00023163"/>
    </source>
</evidence>
<dbReference type="InterPro" id="IPR036388">
    <property type="entry name" value="WH-like_DNA-bd_sf"/>
</dbReference>
<dbReference type="GO" id="GO:0005737">
    <property type="term" value="C:cytoplasm"/>
    <property type="evidence" value="ECO:0007669"/>
    <property type="project" value="UniProtKB-SubCell"/>
</dbReference>
<dbReference type="GO" id="GO:0046914">
    <property type="term" value="F:transition metal ion binding"/>
    <property type="evidence" value="ECO:0007669"/>
    <property type="project" value="InterPro"/>
</dbReference>
<dbReference type="GO" id="GO:0003677">
    <property type="term" value="F:DNA binding"/>
    <property type="evidence" value="ECO:0007669"/>
    <property type="project" value="UniProtKB-KW"/>
</dbReference>
<keyword evidence="8" id="KW-0238">DNA-binding</keyword>
<dbReference type="NCBIfam" id="NF008273">
    <property type="entry name" value="PRK11050.1"/>
    <property type="match status" value="1"/>
</dbReference>
<comment type="subcellular location">
    <subcellularLocation>
        <location evidence="1">Cytoplasm</location>
    </subcellularLocation>
</comment>
<keyword evidence="7" id="KW-0805">Transcription regulation</keyword>
<keyword evidence="10" id="KW-0804">Transcription</keyword>
<keyword evidence="6" id="KW-0678">Repressor</keyword>
<comment type="caution">
    <text evidence="15">The sequence shown here is derived from an EMBL/GenBank/DDBJ whole genome shotgun (WGS) entry which is preliminary data.</text>
</comment>
<name>A0AAP3XQH9_9PROT</name>
<comment type="subunit">
    <text evidence="3">Homodimer.</text>
</comment>
<dbReference type="EMBL" id="JARGEQ010000006">
    <property type="protein sequence ID" value="MDF1584970.1"/>
    <property type="molecule type" value="Genomic_DNA"/>
</dbReference>
<evidence type="ECO:0000256" key="3">
    <source>
        <dbReference type="ARBA" id="ARBA00011738"/>
    </source>
</evidence>
<gene>
    <name evidence="15" type="primary">mntR</name>
    <name evidence="15" type="ORF">PZ740_01060</name>
</gene>
<dbReference type="InterPro" id="IPR001367">
    <property type="entry name" value="Fe_dep_repressor"/>
</dbReference>
<evidence type="ECO:0000313" key="15">
    <source>
        <dbReference type="EMBL" id="MDF1584970.1"/>
    </source>
</evidence>
<sequence>MSRAVPKLADADLQAARFERIRDDHRTEIAEDYVELIADLIEATGEARGVDLAGRLGVANATVNNAVARLQRDGLVRSEPYRSIFLTEKGWELARYCRRRHRIVLDFLHAIGVCPTTAAIDAEGIEHHVSPETLEALERVISLDLAGRGLLDERTGPTR</sequence>
<dbReference type="GO" id="GO:0046983">
    <property type="term" value="F:protein dimerization activity"/>
    <property type="evidence" value="ECO:0007669"/>
    <property type="project" value="InterPro"/>
</dbReference>
<dbReference type="Gene3D" id="1.10.60.10">
    <property type="entry name" value="Iron dependent repressor, metal binding and dimerisation domain"/>
    <property type="match status" value="1"/>
</dbReference>
<dbReference type="Pfam" id="PF02742">
    <property type="entry name" value="Fe_dep_repr_C"/>
    <property type="match status" value="1"/>
</dbReference>
<evidence type="ECO:0000256" key="9">
    <source>
        <dbReference type="ARBA" id="ARBA00023159"/>
    </source>
</evidence>
<dbReference type="Proteomes" id="UP001301140">
    <property type="component" value="Unassembled WGS sequence"/>
</dbReference>
<dbReference type="SUPFAM" id="SSF46785">
    <property type="entry name" value="Winged helix' DNA-binding domain"/>
    <property type="match status" value="1"/>
</dbReference>
<accession>A0AAP3XQH9</accession>
<reference evidence="15 16" key="1">
    <citation type="submission" date="2023-03" db="EMBL/GenBank/DDBJ databases">
        <title>YIM 152171 draft genome.</title>
        <authorList>
            <person name="Yang Z."/>
        </authorList>
    </citation>
    <scope>NUCLEOTIDE SEQUENCE [LARGE SCALE GENOMIC DNA]</scope>
    <source>
        <strain evidence="15 16">YIM 152171</strain>
    </source>
</reference>
<dbReference type="RefSeq" id="WP_327787378.1">
    <property type="nucleotide sequence ID" value="NZ_JARGEQ010000006.1"/>
</dbReference>
<dbReference type="Gene3D" id="1.10.10.10">
    <property type="entry name" value="Winged helix-like DNA-binding domain superfamily/Winged helix DNA-binding domain"/>
    <property type="match status" value="1"/>
</dbReference>
<keyword evidence="11" id="KW-0464">Manganese</keyword>
<dbReference type="InterPro" id="IPR022689">
    <property type="entry name" value="Iron_dep_repressor"/>
</dbReference>
<dbReference type="PROSITE" id="PS50944">
    <property type="entry name" value="HTH_DTXR"/>
    <property type="match status" value="1"/>
</dbReference>
<evidence type="ECO:0000256" key="1">
    <source>
        <dbReference type="ARBA" id="ARBA00004496"/>
    </source>
</evidence>
<evidence type="ECO:0000256" key="11">
    <source>
        <dbReference type="ARBA" id="ARBA00023211"/>
    </source>
</evidence>
<evidence type="ECO:0000256" key="12">
    <source>
        <dbReference type="ARBA" id="ARBA00025185"/>
    </source>
</evidence>
<evidence type="ECO:0000313" key="16">
    <source>
        <dbReference type="Proteomes" id="UP001301140"/>
    </source>
</evidence>
<dbReference type="InterPro" id="IPR022687">
    <property type="entry name" value="HTH_DTXR"/>
</dbReference>
<dbReference type="InterPro" id="IPR036421">
    <property type="entry name" value="Fe_dep_repressor_sf"/>
</dbReference>
<evidence type="ECO:0000256" key="6">
    <source>
        <dbReference type="ARBA" id="ARBA00022491"/>
    </source>
</evidence>
<dbReference type="SMART" id="SM00529">
    <property type="entry name" value="HTH_DTXR"/>
    <property type="match status" value="1"/>
</dbReference>
<evidence type="ECO:0000256" key="7">
    <source>
        <dbReference type="ARBA" id="ARBA00023015"/>
    </source>
</evidence>
<evidence type="ECO:0000256" key="5">
    <source>
        <dbReference type="ARBA" id="ARBA00022490"/>
    </source>
</evidence>
<feature type="domain" description="HTH dtxR-type" evidence="14">
    <location>
        <begin position="26"/>
        <end position="87"/>
    </location>
</feature>
<dbReference type="InterPro" id="IPR036390">
    <property type="entry name" value="WH_DNA-bd_sf"/>
</dbReference>
<dbReference type="Pfam" id="PF01325">
    <property type="entry name" value="Fe_dep_repress"/>
    <property type="match status" value="1"/>
</dbReference>
<keyword evidence="16" id="KW-1185">Reference proteome</keyword>
<keyword evidence="5" id="KW-0963">Cytoplasm</keyword>
<evidence type="ECO:0000259" key="14">
    <source>
        <dbReference type="PROSITE" id="PS50944"/>
    </source>
</evidence>
<dbReference type="GO" id="GO:0003700">
    <property type="term" value="F:DNA-binding transcription factor activity"/>
    <property type="evidence" value="ECO:0007669"/>
    <property type="project" value="InterPro"/>
</dbReference>
<comment type="similarity">
    <text evidence="2">Belongs to the DtxR/MntR family.</text>
</comment>
<evidence type="ECO:0000256" key="13">
    <source>
        <dbReference type="ARBA" id="ARBA00032593"/>
    </source>
</evidence>
<comment type="function">
    <text evidence="12">In the presence of manganese, represses expression of mntH and mntS. Up-regulates expression of mntP.</text>
</comment>
<keyword evidence="9" id="KW-0010">Activator</keyword>
<dbReference type="SUPFAM" id="SSF47979">
    <property type="entry name" value="Iron-dependent repressor protein, dimerization domain"/>
    <property type="match status" value="1"/>
</dbReference>
<dbReference type="PANTHER" id="PTHR33238:SF11">
    <property type="entry name" value="TRANSCRIPTIONAL REGULATOR MNTR"/>
    <property type="match status" value="1"/>
</dbReference>
<evidence type="ECO:0000256" key="8">
    <source>
        <dbReference type="ARBA" id="ARBA00023125"/>
    </source>
</evidence>
<protein>
    <recommendedName>
        <fullName evidence="4">Transcriptional regulator MntR</fullName>
    </recommendedName>
    <alternativeName>
        <fullName evidence="13">Manganese transport regulator</fullName>
    </alternativeName>
</protein>
<organism evidence="15 16">
    <name type="scientific">Marinimicrococcus flavescens</name>
    <dbReference type="NCBI Taxonomy" id="3031815"/>
    <lineage>
        <taxon>Bacteria</taxon>
        <taxon>Pseudomonadati</taxon>
        <taxon>Pseudomonadota</taxon>
        <taxon>Alphaproteobacteria</taxon>
        <taxon>Geminicoccales</taxon>
        <taxon>Geminicoccaceae</taxon>
        <taxon>Marinimicrococcus</taxon>
    </lineage>
</organism>
<proteinExistence type="inferred from homology"/>
<evidence type="ECO:0000256" key="2">
    <source>
        <dbReference type="ARBA" id="ARBA00007871"/>
    </source>
</evidence>